<organism evidence="2 3">
    <name type="scientific">Polyplax serrata</name>
    <name type="common">Common mouse louse</name>
    <dbReference type="NCBI Taxonomy" id="468196"/>
    <lineage>
        <taxon>Eukaryota</taxon>
        <taxon>Metazoa</taxon>
        <taxon>Ecdysozoa</taxon>
        <taxon>Arthropoda</taxon>
        <taxon>Hexapoda</taxon>
        <taxon>Insecta</taxon>
        <taxon>Pterygota</taxon>
        <taxon>Neoptera</taxon>
        <taxon>Paraneoptera</taxon>
        <taxon>Psocodea</taxon>
        <taxon>Troctomorpha</taxon>
        <taxon>Phthiraptera</taxon>
        <taxon>Anoplura</taxon>
        <taxon>Polyplacidae</taxon>
        <taxon>Polyplax</taxon>
    </lineage>
</organism>
<evidence type="ECO:0000256" key="1">
    <source>
        <dbReference type="SAM" id="MobiDB-lite"/>
    </source>
</evidence>
<dbReference type="Proteomes" id="UP001372834">
    <property type="component" value="Unassembled WGS sequence"/>
</dbReference>
<sequence>MLWERKSTMSTARTKRRVACERNREDSSLEIWTIFAREHKNTTKGNYSIPSIIMEFPSHVQYINRYTSTNHRLIPHHSTLYPSVLSTLSTVLRRPARSTLRATRDELAHSTSLYTGNDEQGREQQPTDLVKKDGPTTAPIGAPRGSNTEAIKKSGPLLIEFLNKTTAIYGLKILLEKLQPPFPGRLQHSPVIQENTLIRTK</sequence>
<evidence type="ECO:0000313" key="2">
    <source>
        <dbReference type="EMBL" id="KAK6623349.1"/>
    </source>
</evidence>
<proteinExistence type="predicted"/>
<comment type="caution">
    <text evidence="2">The sequence shown here is derived from an EMBL/GenBank/DDBJ whole genome shotgun (WGS) entry which is preliminary data.</text>
</comment>
<gene>
    <name evidence="2" type="ORF">RUM43_009201</name>
</gene>
<protein>
    <submittedName>
        <fullName evidence="2">Uncharacterized protein</fullName>
    </submittedName>
</protein>
<evidence type="ECO:0000313" key="3">
    <source>
        <dbReference type="Proteomes" id="UP001372834"/>
    </source>
</evidence>
<accession>A0AAN8P7N4</accession>
<name>A0AAN8P7N4_POLSC</name>
<feature type="region of interest" description="Disordered" evidence="1">
    <location>
        <begin position="107"/>
        <end position="149"/>
    </location>
</feature>
<reference evidence="2 3" key="1">
    <citation type="submission" date="2023-10" db="EMBL/GenBank/DDBJ databases">
        <title>Genomes of two closely related lineages of the louse Polyplax serrata with different host specificities.</title>
        <authorList>
            <person name="Martinu J."/>
            <person name="Tarabai H."/>
            <person name="Stefka J."/>
            <person name="Hypsa V."/>
        </authorList>
    </citation>
    <scope>NUCLEOTIDE SEQUENCE [LARGE SCALE GENOMIC DNA]</scope>
    <source>
        <strain evidence="2">HR10_N</strain>
    </source>
</reference>
<dbReference type="EMBL" id="JAWJWE010000038">
    <property type="protein sequence ID" value="KAK6623349.1"/>
    <property type="molecule type" value="Genomic_DNA"/>
</dbReference>
<feature type="compositionally biased region" description="Polar residues" evidence="1">
    <location>
        <begin position="109"/>
        <end position="127"/>
    </location>
</feature>
<dbReference type="AlphaFoldDB" id="A0AAN8P7N4"/>